<dbReference type="GO" id="GO:0006310">
    <property type="term" value="P:DNA recombination"/>
    <property type="evidence" value="ECO:0007669"/>
    <property type="project" value="InterPro"/>
</dbReference>
<keyword evidence="6" id="KW-0067">ATP-binding</keyword>
<dbReference type="CDD" id="cd03241">
    <property type="entry name" value="ABC_RecN"/>
    <property type="match status" value="1"/>
</dbReference>
<dbReference type="Proteomes" id="UP000830236">
    <property type="component" value="Chromosome"/>
</dbReference>
<comment type="similarity">
    <text evidence="2 9">Belongs to the RecN family.</text>
</comment>
<feature type="domain" description="RecF/RecN/SMC N-terminal" evidence="10">
    <location>
        <begin position="1"/>
        <end position="523"/>
    </location>
</feature>
<dbReference type="InterPro" id="IPR004604">
    <property type="entry name" value="DNA_recomb/repair_RecN"/>
</dbReference>
<dbReference type="KEGG" id="agh:M3I41_06570"/>
<dbReference type="AlphaFoldDB" id="A0A9E7AIH6"/>
<dbReference type="PANTHER" id="PTHR11059">
    <property type="entry name" value="DNA REPAIR PROTEIN RECN"/>
    <property type="match status" value="1"/>
</dbReference>
<evidence type="ECO:0000256" key="2">
    <source>
        <dbReference type="ARBA" id="ARBA00009441"/>
    </source>
</evidence>
<dbReference type="PIRSF" id="PIRSF003128">
    <property type="entry name" value="RecN"/>
    <property type="match status" value="1"/>
</dbReference>
<gene>
    <name evidence="11" type="primary">recN</name>
    <name evidence="11" type="ORF">M3I41_06570</name>
</gene>
<protein>
    <recommendedName>
        <fullName evidence="3 9">DNA repair protein RecN</fullName>
    </recommendedName>
    <alternativeName>
        <fullName evidence="8 9">Recombination protein N</fullName>
    </alternativeName>
</protein>
<dbReference type="PANTHER" id="PTHR11059:SF0">
    <property type="entry name" value="DNA REPAIR PROTEIN RECN"/>
    <property type="match status" value="1"/>
</dbReference>
<evidence type="ECO:0000256" key="1">
    <source>
        <dbReference type="ARBA" id="ARBA00003618"/>
    </source>
</evidence>
<dbReference type="Gene3D" id="3.40.50.300">
    <property type="entry name" value="P-loop containing nucleotide triphosphate hydrolases"/>
    <property type="match status" value="2"/>
</dbReference>
<comment type="function">
    <text evidence="1 9">May be involved in recombinational repair of damaged DNA.</text>
</comment>
<keyword evidence="4" id="KW-0547">Nucleotide-binding</keyword>
<dbReference type="GO" id="GO:0006281">
    <property type="term" value="P:DNA repair"/>
    <property type="evidence" value="ECO:0007669"/>
    <property type="project" value="UniProtKB-KW"/>
</dbReference>
<name>A0A9E7AIH6_9ACTO</name>
<evidence type="ECO:0000256" key="7">
    <source>
        <dbReference type="ARBA" id="ARBA00023204"/>
    </source>
</evidence>
<sequence length="578" mass="61938">MIETISIENLGVIAQAELPLGPGLTALTGETGAGKTMVLTSLKLLLGSKADPAIVRAGTQRCVVEGAFALEEDAKCIQIAQEAGCEIEDDLLLASRVVPATGRSRAHLGGRAVPASVLGQVGSRLVSIHGQADQLRLRTAAAQRRALDAVGGSEHEQLCRQYSSCYRAWNQARQDLETWREQALAREGEIAGLRHALEQLEALDPKPGEDQALAEEASRLENLDLLRSGAAQAANAISGDELNDDVANVIALVSVARRSLENAADHDSRLASLMPRLNEVAALTSDLAMELTDYLADLDADPDRLAWVHERREQLRRGCLEIGGLGQVFANVDELLAFGQHCAARLAQLDGPLDREAELAAEVERTGKELKTVAKRLSQARTKLAKLLSQQVSAELEGLMMRGAKLQVRLDPLEQPGPTGMEEVELLLRAHPGAAALPLEKGASGGELSRIMLALEVVLAQHTATKRHTFVFDEIDAGVGGRAAVEIGRRLAALARHHQVIVVTHLAQVAAWAQTQLVVVKQVGQASNEATTTAVETVSGPERVRELARMLSGQSDSQTALRHAEELLEQANMAQSKL</sequence>
<dbReference type="InterPro" id="IPR027417">
    <property type="entry name" value="P-loop_NTPase"/>
</dbReference>
<evidence type="ECO:0000256" key="3">
    <source>
        <dbReference type="ARBA" id="ARBA00021315"/>
    </source>
</evidence>
<proteinExistence type="inferred from homology"/>
<dbReference type="NCBIfam" id="TIGR00634">
    <property type="entry name" value="recN"/>
    <property type="match status" value="1"/>
</dbReference>
<organism evidence="11 12">
    <name type="scientific">Actinomyces graevenitzii</name>
    <dbReference type="NCBI Taxonomy" id="55565"/>
    <lineage>
        <taxon>Bacteria</taxon>
        <taxon>Bacillati</taxon>
        <taxon>Actinomycetota</taxon>
        <taxon>Actinomycetes</taxon>
        <taxon>Actinomycetales</taxon>
        <taxon>Actinomycetaceae</taxon>
        <taxon>Actinomyces</taxon>
    </lineage>
</organism>
<evidence type="ECO:0000256" key="6">
    <source>
        <dbReference type="ARBA" id="ARBA00022840"/>
    </source>
</evidence>
<evidence type="ECO:0000256" key="9">
    <source>
        <dbReference type="PIRNR" id="PIRNR003128"/>
    </source>
</evidence>
<dbReference type="EMBL" id="CP097095">
    <property type="protein sequence ID" value="UQF79254.1"/>
    <property type="molecule type" value="Genomic_DNA"/>
</dbReference>
<reference evidence="11" key="1">
    <citation type="submission" date="2022-05" db="EMBL/GenBank/DDBJ databases">
        <title>Using nanopore sequencing to obtain complete genomes from saliva samples.</title>
        <authorList>
            <person name="Baker J.L."/>
        </authorList>
    </citation>
    <scope>NUCLEOTIDE SEQUENCE</scope>
    <source>
        <strain evidence="11">JCVI-JB-Ag32</strain>
    </source>
</reference>
<dbReference type="GO" id="GO:0043590">
    <property type="term" value="C:bacterial nucleoid"/>
    <property type="evidence" value="ECO:0007669"/>
    <property type="project" value="TreeGrafter"/>
</dbReference>
<dbReference type="GO" id="GO:0009432">
    <property type="term" value="P:SOS response"/>
    <property type="evidence" value="ECO:0007669"/>
    <property type="project" value="TreeGrafter"/>
</dbReference>
<keyword evidence="5 9" id="KW-0227">DNA damage</keyword>
<evidence type="ECO:0000313" key="12">
    <source>
        <dbReference type="Proteomes" id="UP000830236"/>
    </source>
</evidence>
<dbReference type="Pfam" id="PF02463">
    <property type="entry name" value="SMC_N"/>
    <property type="match status" value="1"/>
</dbReference>
<dbReference type="GO" id="GO:0005524">
    <property type="term" value="F:ATP binding"/>
    <property type="evidence" value="ECO:0007669"/>
    <property type="project" value="UniProtKB-KW"/>
</dbReference>
<evidence type="ECO:0000313" key="11">
    <source>
        <dbReference type="EMBL" id="UQF79254.1"/>
    </source>
</evidence>
<evidence type="ECO:0000259" key="10">
    <source>
        <dbReference type="Pfam" id="PF02463"/>
    </source>
</evidence>
<dbReference type="InterPro" id="IPR003395">
    <property type="entry name" value="RecF/RecN/SMC_N"/>
</dbReference>
<evidence type="ECO:0000256" key="5">
    <source>
        <dbReference type="ARBA" id="ARBA00022763"/>
    </source>
</evidence>
<evidence type="ECO:0000256" key="4">
    <source>
        <dbReference type="ARBA" id="ARBA00022741"/>
    </source>
</evidence>
<evidence type="ECO:0000256" key="8">
    <source>
        <dbReference type="ARBA" id="ARBA00033408"/>
    </source>
</evidence>
<keyword evidence="7 9" id="KW-0234">DNA repair</keyword>
<dbReference type="SUPFAM" id="SSF52540">
    <property type="entry name" value="P-loop containing nucleoside triphosphate hydrolases"/>
    <property type="match status" value="2"/>
</dbReference>
<accession>A0A9E7AIH6</accession>